<feature type="transmembrane region" description="Helical" evidence="10">
    <location>
        <begin position="399"/>
        <end position="419"/>
    </location>
</feature>
<evidence type="ECO:0000256" key="8">
    <source>
        <dbReference type="RuleBase" id="RU000688"/>
    </source>
</evidence>
<evidence type="ECO:0000256" key="4">
    <source>
        <dbReference type="ARBA" id="ARBA00023040"/>
    </source>
</evidence>
<dbReference type="PANTHER" id="PTHR24238:SF47">
    <property type="entry name" value="ECDYSTEROIDS_DOPAMINE RECEPTOR-RELATED"/>
    <property type="match status" value="1"/>
</dbReference>
<keyword evidence="5 10" id="KW-0472">Membrane</keyword>
<dbReference type="PANTHER" id="PTHR24238">
    <property type="entry name" value="G-PROTEIN COUPLED RECEPTOR"/>
    <property type="match status" value="1"/>
</dbReference>
<dbReference type="InterPro" id="IPR017452">
    <property type="entry name" value="GPCR_Rhodpsn_7TM"/>
</dbReference>
<dbReference type="InterPro" id="IPR000276">
    <property type="entry name" value="GPCR_Rhodpsn"/>
</dbReference>
<dbReference type="EMBL" id="JAIWYP010000008">
    <property type="protein sequence ID" value="KAH3789276.1"/>
    <property type="molecule type" value="Genomic_DNA"/>
</dbReference>
<feature type="transmembrane region" description="Helical" evidence="10">
    <location>
        <begin position="362"/>
        <end position="384"/>
    </location>
</feature>
<feature type="transmembrane region" description="Helical" evidence="10">
    <location>
        <begin position="71"/>
        <end position="91"/>
    </location>
</feature>
<keyword evidence="6 8" id="KW-0675">Receptor</keyword>
<evidence type="ECO:0000256" key="5">
    <source>
        <dbReference type="ARBA" id="ARBA00023136"/>
    </source>
</evidence>
<feature type="transmembrane region" description="Helical" evidence="10">
    <location>
        <begin position="33"/>
        <end position="59"/>
    </location>
</feature>
<feature type="compositionally biased region" description="Low complexity" evidence="9">
    <location>
        <begin position="257"/>
        <end position="275"/>
    </location>
</feature>
<organism evidence="12 13">
    <name type="scientific">Dreissena polymorpha</name>
    <name type="common">Zebra mussel</name>
    <name type="synonym">Mytilus polymorpha</name>
    <dbReference type="NCBI Taxonomy" id="45954"/>
    <lineage>
        <taxon>Eukaryota</taxon>
        <taxon>Metazoa</taxon>
        <taxon>Spiralia</taxon>
        <taxon>Lophotrochozoa</taxon>
        <taxon>Mollusca</taxon>
        <taxon>Bivalvia</taxon>
        <taxon>Autobranchia</taxon>
        <taxon>Heteroconchia</taxon>
        <taxon>Euheterodonta</taxon>
        <taxon>Imparidentia</taxon>
        <taxon>Neoheterodontei</taxon>
        <taxon>Myida</taxon>
        <taxon>Dreissenoidea</taxon>
        <taxon>Dreissenidae</taxon>
        <taxon>Dreissena</taxon>
    </lineage>
</organism>
<comment type="caution">
    <text evidence="12">The sequence shown here is derived from an EMBL/GenBank/DDBJ whole genome shotgun (WGS) entry which is preliminary data.</text>
</comment>
<dbReference type="GO" id="GO:0004930">
    <property type="term" value="F:G protein-coupled receptor activity"/>
    <property type="evidence" value="ECO:0007669"/>
    <property type="project" value="UniProtKB-KW"/>
</dbReference>
<keyword evidence="3 10" id="KW-1133">Transmembrane helix</keyword>
<feature type="transmembrane region" description="Helical" evidence="10">
    <location>
        <begin position="111"/>
        <end position="130"/>
    </location>
</feature>
<keyword evidence="7 8" id="KW-0807">Transducer</keyword>
<reference evidence="12" key="2">
    <citation type="submission" date="2020-11" db="EMBL/GenBank/DDBJ databases">
        <authorList>
            <person name="McCartney M.A."/>
            <person name="Auch B."/>
            <person name="Kono T."/>
            <person name="Mallez S."/>
            <person name="Becker A."/>
            <person name="Gohl D.M."/>
            <person name="Silverstein K.A.T."/>
            <person name="Koren S."/>
            <person name="Bechman K.B."/>
            <person name="Herman A."/>
            <person name="Abrahante J.E."/>
            <person name="Garbe J."/>
        </authorList>
    </citation>
    <scope>NUCLEOTIDE SEQUENCE</scope>
    <source>
        <strain evidence="12">Duluth1</strain>
        <tissue evidence="12">Whole animal</tissue>
    </source>
</reference>
<accession>A0A9D4IV24</accession>
<dbReference type="Gene3D" id="1.20.1070.10">
    <property type="entry name" value="Rhodopsin 7-helix transmembrane proteins"/>
    <property type="match status" value="1"/>
</dbReference>
<keyword evidence="13" id="KW-1185">Reference proteome</keyword>
<dbReference type="GO" id="GO:0016020">
    <property type="term" value="C:membrane"/>
    <property type="evidence" value="ECO:0007669"/>
    <property type="project" value="UniProtKB-SubCell"/>
</dbReference>
<feature type="domain" description="G-protein coupled receptors family 1 profile" evidence="11">
    <location>
        <begin position="51"/>
        <end position="419"/>
    </location>
</feature>
<comment type="similarity">
    <text evidence="8">Belongs to the G-protein coupled receptor 1 family.</text>
</comment>
<evidence type="ECO:0000313" key="13">
    <source>
        <dbReference type="Proteomes" id="UP000828390"/>
    </source>
</evidence>
<evidence type="ECO:0000256" key="7">
    <source>
        <dbReference type="ARBA" id="ARBA00023224"/>
    </source>
</evidence>
<dbReference type="CDD" id="cd00637">
    <property type="entry name" value="7tm_classA_rhodopsin-like"/>
    <property type="match status" value="1"/>
</dbReference>
<dbReference type="Proteomes" id="UP000828390">
    <property type="component" value="Unassembled WGS sequence"/>
</dbReference>
<dbReference type="PRINTS" id="PR00237">
    <property type="entry name" value="GPCRRHODOPSN"/>
</dbReference>
<gene>
    <name evidence="12" type="ORF">DPMN_167451</name>
</gene>
<feature type="transmembrane region" description="Helical" evidence="10">
    <location>
        <begin position="151"/>
        <end position="171"/>
    </location>
</feature>
<dbReference type="Pfam" id="PF00001">
    <property type="entry name" value="7tm_1"/>
    <property type="match status" value="1"/>
</dbReference>
<evidence type="ECO:0000313" key="12">
    <source>
        <dbReference type="EMBL" id="KAH3789276.1"/>
    </source>
</evidence>
<reference evidence="12" key="1">
    <citation type="journal article" date="2019" name="bioRxiv">
        <title>The Genome of the Zebra Mussel, Dreissena polymorpha: A Resource for Invasive Species Research.</title>
        <authorList>
            <person name="McCartney M.A."/>
            <person name="Auch B."/>
            <person name="Kono T."/>
            <person name="Mallez S."/>
            <person name="Zhang Y."/>
            <person name="Obille A."/>
            <person name="Becker A."/>
            <person name="Abrahante J.E."/>
            <person name="Garbe J."/>
            <person name="Badalamenti J.P."/>
            <person name="Herman A."/>
            <person name="Mangelson H."/>
            <person name="Liachko I."/>
            <person name="Sullivan S."/>
            <person name="Sone E.D."/>
            <person name="Koren S."/>
            <person name="Silverstein K.A.T."/>
            <person name="Beckman K.B."/>
            <person name="Gohl D.M."/>
        </authorList>
    </citation>
    <scope>NUCLEOTIDE SEQUENCE</scope>
    <source>
        <strain evidence="12">Duluth1</strain>
        <tissue evidence="12">Whole animal</tissue>
    </source>
</reference>
<feature type="compositionally biased region" description="Polar residues" evidence="9">
    <location>
        <begin position="325"/>
        <end position="347"/>
    </location>
</feature>
<protein>
    <recommendedName>
        <fullName evidence="11">G-protein coupled receptors family 1 profile domain-containing protein</fullName>
    </recommendedName>
</protein>
<dbReference type="SUPFAM" id="SSF81321">
    <property type="entry name" value="Family A G protein-coupled receptor-like"/>
    <property type="match status" value="1"/>
</dbReference>
<evidence type="ECO:0000256" key="6">
    <source>
        <dbReference type="ARBA" id="ARBA00023170"/>
    </source>
</evidence>
<comment type="subcellular location">
    <subcellularLocation>
        <location evidence="1">Membrane</location>
        <topology evidence="1">Multi-pass membrane protein</topology>
    </subcellularLocation>
</comment>
<keyword evidence="4 8" id="KW-0297">G-protein coupled receptor</keyword>
<feature type="region of interest" description="Disordered" evidence="9">
    <location>
        <begin position="257"/>
        <end position="282"/>
    </location>
</feature>
<feature type="region of interest" description="Disordered" evidence="9">
    <location>
        <begin position="318"/>
        <end position="348"/>
    </location>
</feature>
<evidence type="ECO:0000256" key="2">
    <source>
        <dbReference type="ARBA" id="ARBA00022692"/>
    </source>
</evidence>
<proteinExistence type="inferred from homology"/>
<sequence length="440" mass="49342">MSGNNTNNSLAISNSEHDVKRIVLLLNFQMQRAILPVILFIGIVTFVGTVGNILILLIYGRRREGGNFRCFVLMMAAIDLTSCITTLPGEIYSLLNWYDSPYIWICKAKTFFNVFTSWGSAWVLFLLAIDRYRKICRPLRWQIRTSLAMKLCVLFLIISAAVGIPVAIAWGKHTYEHTVNSIVSVNVSVCEKTDIVHKHKALLSVGFVFIVPVFITLFVLLCLNSITSITLFQQRTKFGKLTNAQKRSEPATVSKFVSVDTKSSSGSDGTQSTSSPVFADQTPESSQNVSVCRNITNKNPLCSIENIKVSFKRQGKSSVSEKNKSNAAVAQKTSKTSETNTSGLKSTTNREERFKIMKQKTVIMLVLTVTFVVTMLLYVVLISYKTNDALNAMPDDDKVLFFFFLRLYFVNTIVNPLVYGIMDVKFRNDIVNILKTIVPH</sequence>
<dbReference type="PROSITE" id="PS50262">
    <property type="entry name" value="G_PROTEIN_RECEP_F1_2"/>
    <property type="match status" value="1"/>
</dbReference>
<evidence type="ECO:0000259" key="11">
    <source>
        <dbReference type="PROSITE" id="PS50262"/>
    </source>
</evidence>
<feature type="transmembrane region" description="Helical" evidence="10">
    <location>
        <begin position="207"/>
        <end position="232"/>
    </location>
</feature>
<dbReference type="PROSITE" id="PS00237">
    <property type="entry name" value="G_PROTEIN_RECEP_F1_1"/>
    <property type="match status" value="1"/>
</dbReference>
<keyword evidence="2 8" id="KW-0812">Transmembrane</keyword>
<evidence type="ECO:0000256" key="1">
    <source>
        <dbReference type="ARBA" id="ARBA00004141"/>
    </source>
</evidence>
<name>A0A9D4IV24_DREPO</name>
<evidence type="ECO:0000256" key="3">
    <source>
        <dbReference type="ARBA" id="ARBA00022989"/>
    </source>
</evidence>
<evidence type="ECO:0000256" key="9">
    <source>
        <dbReference type="SAM" id="MobiDB-lite"/>
    </source>
</evidence>
<dbReference type="AlphaFoldDB" id="A0A9D4IV24"/>
<evidence type="ECO:0000256" key="10">
    <source>
        <dbReference type="SAM" id="Phobius"/>
    </source>
</evidence>